<dbReference type="PANTHER" id="PTHR43022">
    <property type="entry name" value="PROTEIN SMF"/>
    <property type="match status" value="1"/>
</dbReference>
<dbReference type="EMBL" id="MKIE01000002">
    <property type="protein sequence ID" value="OHW62747.1"/>
    <property type="molecule type" value="Genomic_DNA"/>
</dbReference>
<feature type="domain" description="Smf/DprA SLOG" evidence="2">
    <location>
        <begin position="79"/>
        <end position="287"/>
    </location>
</feature>
<comment type="similarity">
    <text evidence="1">Belongs to the DprA/Smf family.</text>
</comment>
<reference evidence="3 4" key="1">
    <citation type="submission" date="2016-09" db="EMBL/GenBank/DDBJ databases">
        <title>Genome sequence of Eubacterium angustum.</title>
        <authorList>
            <person name="Poehlein A."/>
            <person name="Daniel R."/>
        </authorList>
    </citation>
    <scope>NUCLEOTIDE SEQUENCE [LARGE SCALE GENOMIC DNA]</scope>
    <source>
        <strain evidence="3 4">DSM 1989</strain>
    </source>
</reference>
<dbReference type="SUPFAM" id="SSF102405">
    <property type="entry name" value="MCP/YpsA-like"/>
    <property type="match status" value="1"/>
</dbReference>
<dbReference type="Pfam" id="PF02481">
    <property type="entry name" value="DNA_processg_A"/>
    <property type="match status" value="1"/>
</dbReference>
<accession>A0A1S1V9E7</accession>
<comment type="caution">
    <text evidence="3">The sequence shown here is derived from an EMBL/GenBank/DDBJ whole genome shotgun (WGS) entry which is preliminary data.</text>
</comment>
<proteinExistence type="inferred from homology"/>
<dbReference type="Proteomes" id="UP000180254">
    <property type="component" value="Unassembled WGS sequence"/>
</dbReference>
<dbReference type="PANTHER" id="PTHR43022:SF1">
    <property type="entry name" value="PROTEIN SMF"/>
    <property type="match status" value="1"/>
</dbReference>
<keyword evidence="4" id="KW-1185">Reference proteome</keyword>
<dbReference type="NCBIfam" id="TIGR00732">
    <property type="entry name" value="dprA"/>
    <property type="match status" value="1"/>
</dbReference>
<dbReference type="OrthoDB" id="9785707at2"/>
<evidence type="ECO:0000313" key="3">
    <source>
        <dbReference type="EMBL" id="OHW62747.1"/>
    </source>
</evidence>
<organism evidence="3 4">
    <name type="scientific">Andreesenia angusta</name>
    <dbReference type="NCBI Taxonomy" id="39480"/>
    <lineage>
        <taxon>Bacteria</taxon>
        <taxon>Bacillati</taxon>
        <taxon>Bacillota</taxon>
        <taxon>Tissierellia</taxon>
        <taxon>Tissierellales</taxon>
        <taxon>Gottschalkiaceae</taxon>
        <taxon>Andreesenia</taxon>
    </lineage>
</organism>
<evidence type="ECO:0000256" key="1">
    <source>
        <dbReference type="ARBA" id="ARBA00006525"/>
    </source>
</evidence>
<evidence type="ECO:0000313" key="4">
    <source>
        <dbReference type="Proteomes" id="UP000180254"/>
    </source>
</evidence>
<dbReference type="GO" id="GO:0009294">
    <property type="term" value="P:DNA-mediated transformation"/>
    <property type="evidence" value="ECO:0007669"/>
    <property type="project" value="InterPro"/>
</dbReference>
<evidence type="ECO:0000259" key="2">
    <source>
        <dbReference type="Pfam" id="PF02481"/>
    </source>
</evidence>
<dbReference type="AlphaFoldDB" id="A0A1S1V9E7"/>
<sequence length="364" mass="39730">MKERDILIWLNGLAGINNRYMEKLDSEIEDITSLWHMDRAEVEAIEGIGKTLKRSMASCRDIESYREMLENTKKQGIDILTIRDVGYPKSLREIPDAPRVLYIKGELKPEDELAISVVGPRKASQYGLWAAETLARELSVRGITVVSGMALGVDAAAHMAALDSGGRTVAVLGTGVDVVYPSKNRHLYERIIQNGAVISEFPPGTKGLPYRFPQRNRIVSGLSVGTIIVEAGEKSGTLTTAQHCLDQGREVFAVPGNINSVYSKGTNSLIQDGAKLVMDIDDILSEVKDLEGLSLGVRAEEMESLSSLEKRVLGVMVEPMGAELISIALGEPLPDVMGILTVLEIKGKVKRWKGGVFCRVKIIS</sequence>
<dbReference type="Gene3D" id="3.40.50.450">
    <property type="match status" value="1"/>
</dbReference>
<protein>
    <recommendedName>
        <fullName evidence="2">Smf/DprA SLOG domain-containing protein</fullName>
    </recommendedName>
</protein>
<gene>
    <name evidence="3" type="ORF">EUAN_05310</name>
</gene>
<name>A0A1S1V9E7_9FIRM</name>
<dbReference type="RefSeq" id="WP_084655675.1">
    <property type="nucleotide sequence ID" value="NZ_MKIE01000002.1"/>
</dbReference>
<dbReference type="STRING" id="39480.EUAN_05310"/>
<dbReference type="InterPro" id="IPR057666">
    <property type="entry name" value="DrpA_SLOG"/>
</dbReference>
<dbReference type="InterPro" id="IPR003488">
    <property type="entry name" value="DprA"/>
</dbReference>